<evidence type="ECO:0000313" key="3">
    <source>
        <dbReference type="Proteomes" id="UP000313066"/>
    </source>
</evidence>
<dbReference type="Pfam" id="PF13561">
    <property type="entry name" value="adh_short_C2"/>
    <property type="match status" value="1"/>
</dbReference>
<name>A0A5N6C6Z9_9ACTN</name>
<evidence type="ECO:0000313" key="2">
    <source>
        <dbReference type="EMBL" id="KAB8188123.1"/>
    </source>
</evidence>
<sequence>MTAASTSRSPYGAERASSCGCRSRRAAARDPPGPGVRARAVLVRHDRGRWPRTRAGTVRPRGWGFPLSCRPTCSDRRWSSSRWPIPAPACRLAICPRRRNWPRCGPASSLAGPAGRPASPEEIAEAVVFLASPRASFIHGTTLHVDGGRPAV</sequence>
<feature type="region of interest" description="Disordered" evidence="1">
    <location>
        <begin position="1"/>
        <end position="37"/>
    </location>
</feature>
<accession>A0A5N6C6Z9</accession>
<dbReference type="EMBL" id="VDMA02000001">
    <property type="protein sequence ID" value="KAB8188123.1"/>
    <property type="molecule type" value="Genomic_DNA"/>
</dbReference>
<proteinExistence type="predicted"/>
<dbReference type="InterPro" id="IPR002347">
    <property type="entry name" value="SDR_fam"/>
</dbReference>
<dbReference type="InterPro" id="IPR036291">
    <property type="entry name" value="NAD(P)-bd_dom_sf"/>
</dbReference>
<protein>
    <submittedName>
        <fullName evidence="2">SDR family oxidoreductase</fullName>
    </submittedName>
</protein>
<dbReference type="SUPFAM" id="SSF51735">
    <property type="entry name" value="NAD(P)-binding Rossmann-fold domains"/>
    <property type="match status" value="1"/>
</dbReference>
<comment type="caution">
    <text evidence="2">The sequence shown here is derived from an EMBL/GenBank/DDBJ whole genome shotgun (WGS) entry which is preliminary data.</text>
</comment>
<keyword evidence="3" id="KW-1185">Reference proteome</keyword>
<organism evidence="2 3">
    <name type="scientific">Microbispora catharanthi</name>
    <dbReference type="NCBI Taxonomy" id="1712871"/>
    <lineage>
        <taxon>Bacteria</taxon>
        <taxon>Bacillati</taxon>
        <taxon>Actinomycetota</taxon>
        <taxon>Actinomycetes</taxon>
        <taxon>Streptosporangiales</taxon>
        <taxon>Streptosporangiaceae</taxon>
        <taxon>Microbispora</taxon>
    </lineage>
</organism>
<reference evidence="2 3" key="1">
    <citation type="submission" date="2019-10" db="EMBL/GenBank/DDBJ databases">
        <title>Nonomuraea sp. nov., isolated from Phyllanthus amarus.</title>
        <authorList>
            <person name="Klykleung N."/>
            <person name="Tanasupawat S."/>
        </authorList>
    </citation>
    <scope>NUCLEOTIDE SEQUENCE [LARGE SCALE GENOMIC DNA]</scope>
    <source>
        <strain evidence="2 3">CR1-09</strain>
    </source>
</reference>
<dbReference type="Proteomes" id="UP000313066">
    <property type="component" value="Unassembled WGS sequence"/>
</dbReference>
<evidence type="ECO:0000256" key="1">
    <source>
        <dbReference type="SAM" id="MobiDB-lite"/>
    </source>
</evidence>
<gene>
    <name evidence="2" type="ORF">FH610_003165</name>
</gene>
<dbReference type="AlphaFoldDB" id="A0A5N6C6Z9"/>
<dbReference type="Gene3D" id="3.40.50.720">
    <property type="entry name" value="NAD(P)-binding Rossmann-like Domain"/>
    <property type="match status" value="1"/>
</dbReference>